<evidence type="ECO:0000313" key="4">
    <source>
        <dbReference type="EMBL" id="QNO57165.1"/>
    </source>
</evidence>
<organism evidence="4">
    <name type="scientific">Candidatus Methanophaga sp. ANME-1 ERB7</name>
    <dbReference type="NCBI Taxonomy" id="2759913"/>
    <lineage>
        <taxon>Archaea</taxon>
        <taxon>Methanobacteriati</taxon>
        <taxon>Methanobacteriota</taxon>
        <taxon>Stenosarchaea group</taxon>
        <taxon>Methanomicrobia</taxon>
        <taxon>Candidatus Methanophagales</taxon>
        <taxon>Candidatus Methanophagaceae</taxon>
        <taxon>Candidatus Methanophaga</taxon>
    </lineage>
</organism>
<dbReference type="CDD" id="cd00293">
    <property type="entry name" value="USP-like"/>
    <property type="match status" value="1"/>
</dbReference>
<sequence>MFRKILYPTDFSDCAVKAGEYVKKLKDAGAEEVVLVYVIDMRDLATMSTGVAGFGETPVTYDYEVQEMMIANVKKKLDELKTEIETVGLKVTVKMPEGVPRKEILKTAEEENVSLIVLGSHGKSNVKELLLGSVSEKVIRNSKRPVLVVKRDEPAQKSEYL</sequence>
<comment type="similarity">
    <text evidence="1">Belongs to the universal stress protein A family.</text>
</comment>
<dbReference type="InterPro" id="IPR006015">
    <property type="entry name" value="Universal_stress_UspA"/>
</dbReference>
<dbReference type="AlphaFoldDB" id="A0A7G9ZA81"/>
<evidence type="ECO:0000256" key="1">
    <source>
        <dbReference type="ARBA" id="ARBA00008791"/>
    </source>
</evidence>
<dbReference type="Gene3D" id="3.40.50.620">
    <property type="entry name" value="HUPs"/>
    <property type="match status" value="1"/>
</dbReference>
<reference evidence="4" key="1">
    <citation type="submission" date="2020-06" db="EMBL/GenBank/DDBJ databases">
        <title>Unique genomic features of the anaerobic methanotrophic archaea.</title>
        <authorList>
            <person name="Chadwick G.L."/>
            <person name="Skennerton C.T."/>
            <person name="Laso-Perez R."/>
            <person name="Leu A.O."/>
            <person name="Speth D.R."/>
            <person name="Yu H."/>
            <person name="Morgan-Lang C."/>
            <person name="Hatzenpichler R."/>
            <person name="Goudeau D."/>
            <person name="Malmstrom R."/>
            <person name="Brazelton W.J."/>
            <person name="Woyke T."/>
            <person name="Hallam S.J."/>
            <person name="Tyson G.W."/>
            <person name="Wegener G."/>
            <person name="Boetius A."/>
            <person name="Orphan V."/>
        </authorList>
    </citation>
    <scope>NUCLEOTIDE SEQUENCE</scope>
</reference>
<protein>
    <submittedName>
        <fullName evidence="4">Universal stress protein</fullName>
    </submittedName>
</protein>
<gene>
    <name evidence="4" type="ORF">HJKONFEM_00015</name>
</gene>
<evidence type="ECO:0000259" key="3">
    <source>
        <dbReference type="Pfam" id="PF00582"/>
    </source>
</evidence>
<proteinExistence type="inferred from homology"/>
<name>A0A7G9ZA81_9EURY</name>
<accession>A0A7G9ZA81</accession>
<dbReference type="EMBL" id="MT631681">
    <property type="protein sequence ID" value="QNO57165.1"/>
    <property type="molecule type" value="Genomic_DNA"/>
</dbReference>
<dbReference type="PRINTS" id="PR01438">
    <property type="entry name" value="UNVRSLSTRESS"/>
</dbReference>
<dbReference type="PANTHER" id="PTHR46268">
    <property type="entry name" value="STRESS RESPONSE PROTEIN NHAX"/>
    <property type="match status" value="1"/>
</dbReference>
<dbReference type="SUPFAM" id="SSF52402">
    <property type="entry name" value="Adenine nucleotide alpha hydrolases-like"/>
    <property type="match status" value="1"/>
</dbReference>
<evidence type="ECO:0000256" key="2">
    <source>
        <dbReference type="SAM" id="Coils"/>
    </source>
</evidence>
<keyword evidence="2" id="KW-0175">Coiled coil</keyword>
<dbReference type="InterPro" id="IPR014729">
    <property type="entry name" value="Rossmann-like_a/b/a_fold"/>
</dbReference>
<dbReference type="InterPro" id="IPR006016">
    <property type="entry name" value="UspA"/>
</dbReference>
<dbReference type="PANTHER" id="PTHR46268:SF26">
    <property type="entry name" value="UNIVERSAL STRESS PROTEIN MJ0577"/>
    <property type="match status" value="1"/>
</dbReference>
<feature type="coiled-coil region" evidence="2">
    <location>
        <begin position="63"/>
        <end position="90"/>
    </location>
</feature>
<feature type="domain" description="UspA" evidence="3">
    <location>
        <begin position="1"/>
        <end position="150"/>
    </location>
</feature>
<dbReference type="Pfam" id="PF00582">
    <property type="entry name" value="Usp"/>
    <property type="match status" value="1"/>
</dbReference>